<feature type="region of interest" description="Disordered" evidence="4">
    <location>
        <begin position="54"/>
        <end position="106"/>
    </location>
</feature>
<keyword evidence="3" id="KW-0288">FMN</keyword>
<evidence type="ECO:0000313" key="7">
    <source>
        <dbReference type="Proteomes" id="UP001596074"/>
    </source>
</evidence>
<dbReference type="InterPro" id="IPR013785">
    <property type="entry name" value="Aldolase_TIM"/>
</dbReference>
<keyword evidence="2" id="KW-0285">Flavoprotein</keyword>
<protein>
    <submittedName>
        <fullName evidence="6">Alpha-hydroxy-acid oxidizing protein</fullName>
    </submittedName>
</protein>
<dbReference type="Pfam" id="PF01070">
    <property type="entry name" value="FMN_dh"/>
    <property type="match status" value="1"/>
</dbReference>
<evidence type="ECO:0000256" key="4">
    <source>
        <dbReference type="SAM" id="MobiDB-lite"/>
    </source>
</evidence>
<evidence type="ECO:0000256" key="1">
    <source>
        <dbReference type="ARBA" id="ARBA00001917"/>
    </source>
</evidence>
<evidence type="ECO:0000313" key="6">
    <source>
        <dbReference type="EMBL" id="MFC5751583.1"/>
    </source>
</evidence>
<organism evidence="6 7">
    <name type="scientific">Actinomadura rugatobispora</name>
    <dbReference type="NCBI Taxonomy" id="1994"/>
    <lineage>
        <taxon>Bacteria</taxon>
        <taxon>Bacillati</taxon>
        <taxon>Actinomycetota</taxon>
        <taxon>Actinomycetes</taxon>
        <taxon>Streptosporangiales</taxon>
        <taxon>Thermomonosporaceae</taxon>
        <taxon>Actinomadura</taxon>
    </lineage>
</organism>
<evidence type="ECO:0000256" key="2">
    <source>
        <dbReference type="ARBA" id="ARBA00022630"/>
    </source>
</evidence>
<sequence>MAADAAATLGALSAIADDVAGHAEVLLDGGVRRKSDVVKALCPGANTVCTGRPYLTGRNGLGPAHPARGDHRHDGSDECRLAPGPGEPAPVPVTDRAGGLVPPAPL</sequence>
<name>A0ABW1ACL1_9ACTN</name>
<dbReference type="Proteomes" id="UP001596074">
    <property type="component" value="Unassembled WGS sequence"/>
</dbReference>
<gene>
    <name evidence="6" type="ORF">ACFPZN_38710</name>
</gene>
<keyword evidence="7" id="KW-1185">Reference proteome</keyword>
<dbReference type="SUPFAM" id="SSF51395">
    <property type="entry name" value="FMN-linked oxidoreductases"/>
    <property type="match status" value="1"/>
</dbReference>
<comment type="caution">
    <text evidence="6">The sequence shown here is derived from an EMBL/GenBank/DDBJ whole genome shotgun (WGS) entry which is preliminary data.</text>
</comment>
<dbReference type="PANTHER" id="PTHR10578">
    <property type="entry name" value="S -2-HYDROXY-ACID OXIDASE-RELATED"/>
    <property type="match status" value="1"/>
</dbReference>
<dbReference type="EMBL" id="JBHSON010000072">
    <property type="protein sequence ID" value="MFC5751583.1"/>
    <property type="molecule type" value="Genomic_DNA"/>
</dbReference>
<feature type="domain" description="FMN-dependent dehydrogenase" evidence="5">
    <location>
        <begin position="5"/>
        <end position="62"/>
    </location>
</feature>
<accession>A0ABW1ACL1</accession>
<dbReference type="RefSeq" id="WP_378287513.1">
    <property type="nucleotide sequence ID" value="NZ_JBHSON010000072.1"/>
</dbReference>
<feature type="compositionally biased region" description="Basic and acidic residues" evidence="4">
    <location>
        <begin position="67"/>
        <end position="80"/>
    </location>
</feature>
<evidence type="ECO:0000259" key="5">
    <source>
        <dbReference type="Pfam" id="PF01070"/>
    </source>
</evidence>
<dbReference type="InterPro" id="IPR000262">
    <property type="entry name" value="FMN-dep_DH"/>
</dbReference>
<reference evidence="7" key="1">
    <citation type="journal article" date="2019" name="Int. J. Syst. Evol. Microbiol.">
        <title>The Global Catalogue of Microorganisms (GCM) 10K type strain sequencing project: providing services to taxonomists for standard genome sequencing and annotation.</title>
        <authorList>
            <consortium name="The Broad Institute Genomics Platform"/>
            <consortium name="The Broad Institute Genome Sequencing Center for Infectious Disease"/>
            <person name="Wu L."/>
            <person name="Ma J."/>
        </authorList>
    </citation>
    <scope>NUCLEOTIDE SEQUENCE [LARGE SCALE GENOMIC DNA]</scope>
    <source>
        <strain evidence="7">KCTC 42087</strain>
    </source>
</reference>
<comment type="cofactor">
    <cofactor evidence="1">
        <name>FMN</name>
        <dbReference type="ChEBI" id="CHEBI:58210"/>
    </cofactor>
</comment>
<dbReference type="PANTHER" id="PTHR10578:SF107">
    <property type="entry name" value="2-HYDROXYACID OXIDASE 1"/>
    <property type="match status" value="1"/>
</dbReference>
<evidence type="ECO:0000256" key="3">
    <source>
        <dbReference type="ARBA" id="ARBA00022643"/>
    </source>
</evidence>
<proteinExistence type="predicted"/>
<dbReference type="Gene3D" id="3.20.20.70">
    <property type="entry name" value="Aldolase class I"/>
    <property type="match status" value="1"/>
</dbReference>